<keyword evidence="1" id="KW-0812">Transmembrane</keyword>
<dbReference type="InterPro" id="IPR005625">
    <property type="entry name" value="PepSY-ass_TM"/>
</dbReference>
<dbReference type="Proteomes" id="UP000521868">
    <property type="component" value="Unassembled WGS sequence"/>
</dbReference>
<sequence>MHAAARRWWLRLHRWLGLGLGLALAVVAFTGASMIVLEPLDQRLHRELFAAATPDAPPASLDAMRLAVVQRHGAQASFTMRPPRAPGDTFWVRVNGPWHGTVYVDPSTASILGHRGEREGVFNFLFELHSTLLLGDAGKPLLAVIALSYLFLLATGLVLWWPRNWRQAWRMRFDGGATRSLFDLHRVAGSLLGIVIAVSVASGAYMAWKPLSRLVTAISGDAPAKPPVVTSVPGAAASLQAMARTAQALFPQAAIGYVQFTPQPSKPVRFRLKLPDDPHPNGLTSVWFHPVTGAVLALHRWDELDAGTKGNSYMYPLHTGELGGVAHEVLNAVCGFALFGLGLTGTWLWWRRRRTRGPAPAQRAGSAWRRHPF</sequence>
<name>A0A7X6DCX9_9BURK</name>
<evidence type="ECO:0000313" key="3">
    <source>
        <dbReference type="Proteomes" id="UP000521868"/>
    </source>
</evidence>
<keyword evidence="1" id="KW-0472">Membrane</keyword>
<proteinExistence type="predicted"/>
<feature type="transmembrane region" description="Helical" evidence="1">
    <location>
        <begin position="329"/>
        <end position="350"/>
    </location>
</feature>
<evidence type="ECO:0000256" key="1">
    <source>
        <dbReference type="SAM" id="Phobius"/>
    </source>
</evidence>
<dbReference type="Pfam" id="PF03929">
    <property type="entry name" value="PepSY_TM"/>
    <property type="match status" value="1"/>
</dbReference>
<keyword evidence="3" id="KW-1185">Reference proteome</keyword>
<evidence type="ECO:0000313" key="2">
    <source>
        <dbReference type="EMBL" id="NKE64822.1"/>
    </source>
</evidence>
<dbReference type="EMBL" id="VTOX01000001">
    <property type="protein sequence ID" value="NKE64822.1"/>
    <property type="molecule type" value="Genomic_DNA"/>
</dbReference>
<feature type="transmembrane region" description="Helical" evidence="1">
    <location>
        <begin position="141"/>
        <end position="162"/>
    </location>
</feature>
<organism evidence="2 3">
    <name type="scientific">Ramlibacter lithotrophicus</name>
    <dbReference type="NCBI Taxonomy" id="2606681"/>
    <lineage>
        <taxon>Bacteria</taxon>
        <taxon>Pseudomonadati</taxon>
        <taxon>Pseudomonadota</taxon>
        <taxon>Betaproteobacteria</taxon>
        <taxon>Burkholderiales</taxon>
        <taxon>Comamonadaceae</taxon>
        <taxon>Ramlibacter</taxon>
    </lineage>
</organism>
<protein>
    <submittedName>
        <fullName evidence="2">PepSY domain-containing protein</fullName>
    </submittedName>
</protein>
<accession>A0A7X6DCX9</accession>
<gene>
    <name evidence="2" type="ORF">RAMLITH_03230</name>
</gene>
<dbReference type="AlphaFoldDB" id="A0A7X6DCX9"/>
<dbReference type="PANTHER" id="PTHR34219">
    <property type="entry name" value="IRON-REGULATED INNER MEMBRANE PROTEIN-RELATED"/>
    <property type="match status" value="1"/>
</dbReference>
<feature type="transmembrane region" description="Helical" evidence="1">
    <location>
        <begin position="12"/>
        <end position="37"/>
    </location>
</feature>
<reference evidence="2 3" key="1">
    <citation type="journal article" date="2020" name="Nature">
        <title>Bacterial chemolithoautotrophy via manganese oxidation.</title>
        <authorList>
            <person name="Yu H."/>
            <person name="Leadbetter J.R."/>
        </authorList>
    </citation>
    <scope>NUCLEOTIDE SEQUENCE [LARGE SCALE GENOMIC DNA]</scope>
    <source>
        <strain evidence="2 3">RBP-1</strain>
    </source>
</reference>
<comment type="caution">
    <text evidence="2">The sequence shown here is derived from an EMBL/GenBank/DDBJ whole genome shotgun (WGS) entry which is preliminary data.</text>
</comment>
<keyword evidence="1" id="KW-1133">Transmembrane helix</keyword>
<feature type="transmembrane region" description="Helical" evidence="1">
    <location>
        <begin position="187"/>
        <end position="208"/>
    </location>
</feature>
<dbReference type="RefSeq" id="WP_168105878.1">
    <property type="nucleotide sequence ID" value="NZ_VTOX01000001.1"/>
</dbReference>